<dbReference type="GO" id="GO:0000976">
    <property type="term" value="F:transcription cis-regulatory region binding"/>
    <property type="evidence" value="ECO:0007669"/>
    <property type="project" value="InterPro"/>
</dbReference>
<dbReference type="PANTHER" id="PTHR40621:SF8">
    <property type="entry name" value="AP-1-LIKE TRANSCRIPTION FACTOR YAP3"/>
    <property type="match status" value="1"/>
</dbReference>
<proteinExistence type="predicted"/>
<name>A0A9P5HCS8_9HYPO</name>
<feature type="domain" description="BZIP" evidence="4">
    <location>
        <begin position="111"/>
        <end position="174"/>
    </location>
</feature>
<dbReference type="SUPFAM" id="SSF57959">
    <property type="entry name" value="Leucine zipper domain"/>
    <property type="match status" value="1"/>
</dbReference>
<accession>A0A9P5HCS8</accession>
<evidence type="ECO:0000256" key="2">
    <source>
        <dbReference type="ARBA" id="ARBA00023242"/>
    </source>
</evidence>
<keyword evidence="2" id="KW-0539">Nucleus</keyword>
<dbReference type="EMBL" id="JAANBB010000092">
    <property type="protein sequence ID" value="KAF7550726.1"/>
    <property type="molecule type" value="Genomic_DNA"/>
</dbReference>
<organism evidence="5 6">
    <name type="scientific">Cylindrodendrum hubeiense</name>
    <dbReference type="NCBI Taxonomy" id="595255"/>
    <lineage>
        <taxon>Eukaryota</taxon>
        <taxon>Fungi</taxon>
        <taxon>Dikarya</taxon>
        <taxon>Ascomycota</taxon>
        <taxon>Pezizomycotina</taxon>
        <taxon>Sordariomycetes</taxon>
        <taxon>Hypocreomycetidae</taxon>
        <taxon>Hypocreales</taxon>
        <taxon>Nectriaceae</taxon>
        <taxon>Cylindrodendrum</taxon>
    </lineage>
</organism>
<comment type="caution">
    <text evidence="5">The sequence shown here is derived from an EMBL/GenBank/DDBJ whole genome shotgun (WGS) entry which is preliminary data.</text>
</comment>
<feature type="region of interest" description="Disordered" evidence="3">
    <location>
        <begin position="111"/>
        <end position="131"/>
    </location>
</feature>
<dbReference type="SMART" id="SM00338">
    <property type="entry name" value="BRLZ"/>
    <property type="match status" value="1"/>
</dbReference>
<gene>
    <name evidence="5" type="ORF">G7Z17_g5510</name>
</gene>
<dbReference type="Gene3D" id="1.20.5.170">
    <property type="match status" value="1"/>
</dbReference>
<dbReference type="OrthoDB" id="4940293at2759"/>
<comment type="subcellular location">
    <subcellularLocation>
        <location evidence="1">Nucleus</location>
    </subcellularLocation>
</comment>
<evidence type="ECO:0000259" key="4">
    <source>
        <dbReference type="PROSITE" id="PS50217"/>
    </source>
</evidence>
<protein>
    <recommendedName>
        <fullName evidence="4">BZIP domain-containing protein</fullName>
    </recommendedName>
</protein>
<feature type="region of interest" description="Disordered" evidence="3">
    <location>
        <begin position="1"/>
        <end position="51"/>
    </location>
</feature>
<dbReference type="GO" id="GO:0090575">
    <property type="term" value="C:RNA polymerase II transcription regulator complex"/>
    <property type="evidence" value="ECO:0007669"/>
    <property type="project" value="TreeGrafter"/>
</dbReference>
<dbReference type="PROSITE" id="PS50217">
    <property type="entry name" value="BZIP"/>
    <property type="match status" value="1"/>
</dbReference>
<dbReference type="CDD" id="cd14688">
    <property type="entry name" value="bZIP_YAP"/>
    <property type="match status" value="1"/>
</dbReference>
<keyword evidence="6" id="KW-1185">Reference proteome</keyword>
<dbReference type="InterPro" id="IPR050936">
    <property type="entry name" value="AP-1-like"/>
</dbReference>
<dbReference type="AlphaFoldDB" id="A0A9P5HCS8"/>
<evidence type="ECO:0000256" key="1">
    <source>
        <dbReference type="ARBA" id="ARBA00004123"/>
    </source>
</evidence>
<dbReference type="InterPro" id="IPR004827">
    <property type="entry name" value="bZIP"/>
</dbReference>
<evidence type="ECO:0000256" key="3">
    <source>
        <dbReference type="SAM" id="MobiDB-lite"/>
    </source>
</evidence>
<dbReference type="Proteomes" id="UP000722485">
    <property type="component" value="Unassembled WGS sequence"/>
</dbReference>
<dbReference type="GO" id="GO:0001228">
    <property type="term" value="F:DNA-binding transcription activator activity, RNA polymerase II-specific"/>
    <property type="evidence" value="ECO:0007669"/>
    <property type="project" value="TreeGrafter"/>
</dbReference>
<evidence type="ECO:0000313" key="5">
    <source>
        <dbReference type="EMBL" id="KAF7550726.1"/>
    </source>
</evidence>
<reference evidence="5" key="1">
    <citation type="submission" date="2020-03" db="EMBL/GenBank/DDBJ databases">
        <title>Draft Genome Sequence of Cylindrodendrum hubeiense.</title>
        <authorList>
            <person name="Buettner E."/>
            <person name="Kellner H."/>
        </authorList>
    </citation>
    <scope>NUCLEOTIDE SEQUENCE</scope>
    <source>
        <strain evidence="5">IHI 201604</strain>
    </source>
</reference>
<evidence type="ECO:0000313" key="6">
    <source>
        <dbReference type="Proteomes" id="UP000722485"/>
    </source>
</evidence>
<dbReference type="InterPro" id="IPR046347">
    <property type="entry name" value="bZIP_sf"/>
</dbReference>
<sequence length="301" mass="34149">MDIPHDDPNPEPCHQLMSIPSLSPSDCGPGDFSTTPPFAFEPRPPHLNHQPTHYYGQGFHLHHSQPTSPTASVFTFDLQQTQHYRRHYDVRSSIIPYISDLRISEAYDGLTPAQSRRKAQNRTAQQSFRKRRETHIKALEARLVDLETTRQQVSTENEHLKQSIKKVATENQILRITPQLGDMHEHSIASEPLTDLQSFNYFDFHSDGIQGELDNSTQEEIDNSPSYSTTCDDGERLLSAGATWDVIINHELFKEGLVDVGDVSEHLVGYAHFDGQGPLYSKRCIHMAIEQSVMSKADYLL</sequence>
<dbReference type="Pfam" id="PF00170">
    <property type="entry name" value="bZIP_1"/>
    <property type="match status" value="1"/>
</dbReference>
<dbReference type="PANTHER" id="PTHR40621">
    <property type="entry name" value="TRANSCRIPTION FACTOR KAPC-RELATED"/>
    <property type="match status" value="1"/>
</dbReference>